<evidence type="ECO:0000313" key="4">
    <source>
        <dbReference type="Proteomes" id="UP000789572"/>
    </source>
</evidence>
<dbReference type="OrthoDB" id="2435906at2759"/>
<evidence type="ECO:0000256" key="1">
    <source>
        <dbReference type="SAM" id="Coils"/>
    </source>
</evidence>
<evidence type="ECO:0000313" key="3">
    <source>
        <dbReference type="EMBL" id="CAG8615272.1"/>
    </source>
</evidence>
<feature type="non-terminal residue" evidence="3">
    <location>
        <position position="326"/>
    </location>
</feature>
<keyword evidence="1" id="KW-0175">Coiled coil</keyword>
<dbReference type="Proteomes" id="UP000789572">
    <property type="component" value="Unassembled WGS sequence"/>
</dbReference>
<evidence type="ECO:0000256" key="2">
    <source>
        <dbReference type="SAM" id="MobiDB-lite"/>
    </source>
</evidence>
<feature type="coiled-coil region" evidence="1">
    <location>
        <begin position="15"/>
        <end position="56"/>
    </location>
</feature>
<sequence>MTDMQSTIISLRELNTKLTFEISELRKKCANLESENTKLKQDKEEVEARFLNLEQRDREKTDLIAKLKHDVSLIKEQNSQNSNRYIPEQIVLSKSNVISQCIAHASSTGTSSKLLEDDIPTSNISDNTSSDKVTTSGNSDIYQDSSTPTSPIPAKTILLEEKEENEFMNLQYKEQVSKEIMERIREMKLRDQETPLTPENNTPNIPREQGLIQEISTSIKQQTQSIPSPEINNTIKISANNVRPNCDNSGITQDSETQDIICLYQNACDAEKDAIEANRKEILCWCFYAKRFKSMVKDFMINDGIGEKKSKGRVYDFIIKQLPATK</sequence>
<dbReference type="AlphaFoldDB" id="A0A9N9GLV9"/>
<feature type="compositionally biased region" description="Polar residues" evidence="2">
    <location>
        <begin position="120"/>
        <end position="149"/>
    </location>
</feature>
<keyword evidence="4" id="KW-1185">Reference proteome</keyword>
<gene>
    <name evidence="3" type="ORF">POCULU_LOCUS8149</name>
</gene>
<proteinExistence type="predicted"/>
<dbReference type="EMBL" id="CAJVPJ010002196">
    <property type="protein sequence ID" value="CAG8615272.1"/>
    <property type="molecule type" value="Genomic_DNA"/>
</dbReference>
<protein>
    <submittedName>
        <fullName evidence="3">1325_t:CDS:1</fullName>
    </submittedName>
</protein>
<accession>A0A9N9GLV9</accession>
<comment type="caution">
    <text evidence="3">The sequence shown here is derived from an EMBL/GenBank/DDBJ whole genome shotgun (WGS) entry which is preliminary data.</text>
</comment>
<reference evidence="3" key="1">
    <citation type="submission" date="2021-06" db="EMBL/GenBank/DDBJ databases">
        <authorList>
            <person name="Kallberg Y."/>
            <person name="Tangrot J."/>
            <person name="Rosling A."/>
        </authorList>
    </citation>
    <scope>NUCLEOTIDE SEQUENCE</scope>
    <source>
        <strain evidence="3">IA702</strain>
    </source>
</reference>
<feature type="region of interest" description="Disordered" evidence="2">
    <location>
        <begin position="109"/>
        <end position="152"/>
    </location>
</feature>
<name>A0A9N9GLV9_9GLOM</name>
<organism evidence="3 4">
    <name type="scientific">Paraglomus occultum</name>
    <dbReference type="NCBI Taxonomy" id="144539"/>
    <lineage>
        <taxon>Eukaryota</taxon>
        <taxon>Fungi</taxon>
        <taxon>Fungi incertae sedis</taxon>
        <taxon>Mucoromycota</taxon>
        <taxon>Glomeromycotina</taxon>
        <taxon>Glomeromycetes</taxon>
        <taxon>Paraglomerales</taxon>
        <taxon>Paraglomeraceae</taxon>
        <taxon>Paraglomus</taxon>
    </lineage>
</organism>